<feature type="compositionally biased region" description="Acidic residues" evidence="4">
    <location>
        <begin position="1153"/>
        <end position="1162"/>
    </location>
</feature>
<dbReference type="InterPro" id="IPR018501">
    <property type="entry name" value="DDT_dom"/>
</dbReference>
<proteinExistence type="predicted"/>
<evidence type="ECO:0000256" key="1">
    <source>
        <dbReference type="ARBA" id="ARBA00004123"/>
    </source>
</evidence>
<reference evidence="7" key="1">
    <citation type="journal article" date="2018" name="Nat. Microbiol.">
        <title>Leveraging single-cell genomics to expand the fungal tree of life.</title>
        <authorList>
            <person name="Ahrendt S.R."/>
            <person name="Quandt C.A."/>
            <person name="Ciobanu D."/>
            <person name="Clum A."/>
            <person name="Salamov A."/>
            <person name="Andreopoulos B."/>
            <person name="Cheng J.F."/>
            <person name="Woyke T."/>
            <person name="Pelin A."/>
            <person name="Henrissat B."/>
            <person name="Reynolds N.K."/>
            <person name="Benny G.L."/>
            <person name="Smith M.E."/>
            <person name="James T.Y."/>
            <person name="Grigoriev I.V."/>
        </authorList>
    </citation>
    <scope>NUCLEOTIDE SEQUENCE [LARGE SCALE GENOMIC DNA]</scope>
</reference>
<feature type="compositionally biased region" description="Acidic residues" evidence="4">
    <location>
        <begin position="496"/>
        <end position="507"/>
    </location>
</feature>
<feature type="region of interest" description="Disordered" evidence="4">
    <location>
        <begin position="1003"/>
        <end position="1193"/>
    </location>
</feature>
<feature type="compositionally biased region" description="Low complexity" evidence="4">
    <location>
        <begin position="1006"/>
        <end position="1022"/>
    </location>
</feature>
<dbReference type="EMBL" id="KZ995801">
    <property type="protein sequence ID" value="RKO89954.1"/>
    <property type="molecule type" value="Genomic_DNA"/>
</dbReference>
<feature type="region of interest" description="Disordered" evidence="4">
    <location>
        <begin position="664"/>
        <end position="785"/>
    </location>
</feature>
<evidence type="ECO:0000313" key="7">
    <source>
        <dbReference type="Proteomes" id="UP000269721"/>
    </source>
</evidence>
<feature type="compositionally biased region" description="Low complexity" evidence="4">
    <location>
        <begin position="105"/>
        <end position="130"/>
    </location>
</feature>
<protein>
    <recommendedName>
        <fullName evidence="5">DDT domain-containing protein</fullName>
    </recommendedName>
</protein>
<name>A0A4P9WBT8_9FUNG</name>
<dbReference type="GO" id="GO:0000781">
    <property type="term" value="C:chromosome, telomeric region"/>
    <property type="evidence" value="ECO:0007669"/>
    <property type="project" value="GOC"/>
</dbReference>
<accession>A0A4P9WBT8</accession>
<evidence type="ECO:0000256" key="2">
    <source>
        <dbReference type="ARBA" id="ARBA00023242"/>
    </source>
</evidence>
<feature type="compositionally biased region" description="Pro residues" evidence="4">
    <location>
        <begin position="1023"/>
        <end position="1038"/>
    </location>
</feature>
<evidence type="ECO:0000256" key="4">
    <source>
        <dbReference type="SAM" id="MobiDB-lite"/>
    </source>
</evidence>
<dbReference type="Pfam" id="PF15613">
    <property type="entry name" value="WSD"/>
    <property type="match status" value="1"/>
</dbReference>
<feature type="region of interest" description="Disordered" evidence="4">
    <location>
        <begin position="567"/>
        <end position="598"/>
    </location>
</feature>
<feature type="compositionally biased region" description="Acidic residues" evidence="4">
    <location>
        <begin position="514"/>
        <end position="524"/>
    </location>
</feature>
<dbReference type="GO" id="GO:0031509">
    <property type="term" value="P:subtelomeric heterochromatin formation"/>
    <property type="evidence" value="ECO:0007669"/>
    <property type="project" value="TreeGrafter"/>
</dbReference>
<evidence type="ECO:0000313" key="6">
    <source>
        <dbReference type="EMBL" id="RKO89954.1"/>
    </source>
</evidence>
<feature type="region of interest" description="Disordered" evidence="4">
    <location>
        <begin position="479"/>
        <end position="527"/>
    </location>
</feature>
<feature type="compositionally biased region" description="Low complexity" evidence="4">
    <location>
        <begin position="42"/>
        <end position="51"/>
    </location>
</feature>
<dbReference type="PANTHER" id="PTHR32075">
    <property type="entry name" value="ISWI CHROMATIN-REMODELING COMPLEX SUBUNIT YPL216W-RELATED"/>
    <property type="match status" value="1"/>
</dbReference>
<feature type="domain" description="DDT" evidence="5">
    <location>
        <begin position="221"/>
        <end position="284"/>
    </location>
</feature>
<feature type="coiled-coil region" evidence="3">
    <location>
        <begin position="401"/>
        <end position="428"/>
    </location>
</feature>
<feature type="compositionally biased region" description="Pro residues" evidence="4">
    <location>
        <begin position="740"/>
        <end position="750"/>
    </location>
</feature>
<feature type="compositionally biased region" description="Low complexity" evidence="4">
    <location>
        <begin position="664"/>
        <end position="682"/>
    </location>
</feature>
<feature type="compositionally biased region" description="Pro residues" evidence="4">
    <location>
        <begin position="32"/>
        <end position="41"/>
    </location>
</feature>
<feature type="compositionally biased region" description="Low complexity" evidence="4">
    <location>
        <begin position="573"/>
        <end position="585"/>
    </location>
</feature>
<feature type="compositionally biased region" description="Low complexity" evidence="4">
    <location>
        <begin position="1080"/>
        <end position="1091"/>
    </location>
</feature>
<organism evidence="6 7">
    <name type="scientific">Blyttiomyces helicus</name>
    <dbReference type="NCBI Taxonomy" id="388810"/>
    <lineage>
        <taxon>Eukaryota</taxon>
        <taxon>Fungi</taxon>
        <taxon>Fungi incertae sedis</taxon>
        <taxon>Chytridiomycota</taxon>
        <taxon>Chytridiomycota incertae sedis</taxon>
        <taxon>Chytridiomycetes</taxon>
        <taxon>Chytridiomycetes incertae sedis</taxon>
        <taxon>Blyttiomyces</taxon>
    </lineage>
</organism>
<dbReference type="GO" id="GO:0005634">
    <property type="term" value="C:nucleus"/>
    <property type="evidence" value="ECO:0007669"/>
    <property type="project" value="UniProtKB-SubCell"/>
</dbReference>
<keyword evidence="3" id="KW-0175">Coiled coil</keyword>
<gene>
    <name evidence="6" type="ORF">BDK51DRAFT_27133</name>
</gene>
<dbReference type="PROSITE" id="PS50827">
    <property type="entry name" value="DDT"/>
    <property type="match status" value="1"/>
</dbReference>
<evidence type="ECO:0000259" key="5">
    <source>
        <dbReference type="PROSITE" id="PS50827"/>
    </source>
</evidence>
<dbReference type="AlphaFoldDB" id="A0A4P9WBT8"/>
<comment type="subcellular location">
    <subcellularLocation>
        <location evidence="1">Nucleus</location>
    </subcellularLocation>
</comment>
<feature type="region of interest" description="Disordered" evidence="4">
    <location>
        <begin position="1"/>
        <end position="160"/>
    </location>
</feature>
<dbReference type="InterPro" id="IPR028941">
    <property type="entry name" value="WHIM2_dom"/>
</dbReference>
<keyword evidence="2" id="KW-0539">Nucleus</keyword>
<sequence length="1193" mass="126169">MGTPANPLRNYRDMEEDESGPAVLIVPDDPDPNPPPPPPTPASGKSASKSKGSGKKPAKAAKGDDPRQPKISLFATRMASVEPPASSSSAGNANKKTEGGEDSTSPEISNINSIASSSAAGSDGPTSAADSPHDSPIVSHTKSLKKPDPAAPNFKQTRLHFPPASASPLGAYPPDAPAPLRPATLIKRHAQALQRYTKLPTARSVPVGDGLPLDAWRILTIDEAMVLMTVVQFLQSFGKDLLGIRGTSYGFDKLEQAIYTPDAYPLLLQVYTNMYRLVDEDDPCPEWMTQVRLAEHFSETEPADAALPKAFRTIELPLIPPPLHVRALATLMESVTDTATFRAHLDATETRMSDMRREKWARIGRRKDLETDRRHSEEALVPLDGAYHVAARSATPDPDLLQQLATKREEVRARLAAQKAEIKALDELDVAHYPAYEMLAEKSRGQRRMLLGHDRDGRAYWWWQMQEKLPEFHLGADVAKGSKRKQSVKEDAKGEESEDGREMDDGKDEGRDGDNDEAGADSDAMDLYSDEICVPDGEGGVTEMYGIIVEDVLLHSSCLGSMRYSASRKEAPDGGSHAAGTAHSDAAGDDDGAVASADAADVSGTSDIVPALTPATVPAVAATLESDLDSAAPPVTPTPTPAGSDTEIEVDAYPAVAASDADAPLPAVQESSAQPGSPAGSADSEEEEEEDGFKSDVAEASSSIGSPVLDDDDERPQPTVKTGESTDPVKAEGTDSTDPAAPPPPPPPLSAPASPRNPTADPAPTSSAPASPTIPTPAETPSLPTRWRYIDSLPALTSLFRALNPKGLRERELRSAIEHRIHLLGVFLPDCAAKISATSRARSRALHRDQRVDEAMECFGEWVRSRGSPLPHNDAVPPAWEEMALDGAGEAFSELEVEVRAGFGRAWRGAAWRGADGLGVDTTRGVNAARLSGAIRGAVEGWGVRGRDLLTAQHVDRIAMLEGATLSACCGWLFDAVDIVRPGSADFAPAELGKTSAAVTTIAAKSSRGVGRPTSRRSTGSAPPSPPPQPSAPAPVAPKPHRKQHPTPTPAPADPPQPEVEVVTKTRSGRVSSRRVMQHASSSSSSASSAPPARPKSARAAARAATVSTDDDHPPPPTPPLAPPSIKLIITAAHLDGAARWSKKSVSKPGSDAEMEDEDDAEGSVGSSGRGKRKGGADPDFKGEGRQKRRKTG</sequence>
<dbReference type="Proteomes" id="UP000269721">
    <property type="component" value="Unassembled WGS sequence"/>
</dbReference>
<feature type="compositionally biased region" description="Pro residues" evidence="4">
    <location>
        <begin position="1047"/>
        <end position="1058"/>
    </location>
</feature>
<feature type="compositionally biased region" description="Low complexity" evidence="4">
    <location>
        <begin position="751"/>
        <end position="782"/>
    </location>
</feature>
<dbReference type="PANTHER" id="PTHR32075:SF6">
    <property type="entry name" value="ISWI CHROMATIN-REMODELING COMPLEX SUBUNIT YPL216W-RELATED"/>
    <property type="match status" value="1"/>
</dbReference>
<dbReference type="OrthoDB" id="2128676at2759"/>
<keyword evidence="7" id="KW-1185">Reference proteome</keyword>
<feature type="compositionally biased region" description="Basic and acidic residues" evidence="4">
    <location>
        <begin position="1175"/>
        <end position="1186"/>
    </location>
</feature>
<evidence type="ECO:0000256" key="3">
    <source>
        <dbReference type="SAM" id="Coils"/>
    </source>
</evidence>